<dbReference type="AlphaFoldDB" id="A0AAN0TAA7"/>
<evidence type="ECO:0000313" key="2">
    <source>
        <dbReference type="Proteomes" id="UP000032024"/>
    </source>
</evidence>
<keyword evidence="2" id="KW-1185">Reference proteome</keyword>
<dbReference type="Proteomes" id="UP000032024">
    <property type="component" value="Chromosome"/>
</dbReference>
<dbReference type="EMBL" id="CP010525">
    <property type="protein sequence ID" value="AJO24500.1"/>
    <property type="molecule type" value="Genomic_DNA"/>
</dbReference>
<accession>A0AAN0TAA7</accession>
<evidence type="ECO:0000313" key="1">
    <source>
        <dbReference type="EMBL" id="AJO24500.1"/>
    </source>
</evidence>
<dbReference type="RefSeq" id="WP_043052522.1">
    <property type="nucleotide sequence ID" value="NZ_CP011939.1"/>
</dbReference>
<proteinExistence type="predicted"/>
<name>A0AAN0TAA7_HEYCO</name>
<sequence length="270" mass="31350">MLYLDSRIYFSFPVTLPVSEKDCSHAFSATNEYHLCFAWISVSISVFRRTSEYRLLFWCGFPVLESILSGQTSGFAWLLDIQFFQLPTALSVSENRPLPRNFRDKRASALLYLDSRIYFSFPVTLPVSEKDCSHAFSATNEYHLCFAWISVSISVFRRTSEYRLLFWCGFPVLESILSRQTSGFPWLLDIPFFQFPVTLSVSENRPRAIFETNGHRLCLDFRIYFSFPVALPVSEKDFSQAISRNKWASALFGFRFFFSFPPRFPVSENG</sequence>
<gene>
    <name evidence="1" type="ORF">SB48_HM08orf05889</name>
</gene>
<protein>
    <submittedName>
        <fullName evidence="1">Uncharacterized protein</fullName>
    </submittedName>
</protein>
<organism evidence="1 2">
    <name type="scientific">Heyndrickxia coagulans</name>
    <name type="common">Weizmannia coagulans</name>
    <dbReference type="NCBI Taxonomy" id="1398"/>
    <lineage>
        <taxon>Bacteria</taxon>
        <taxon>Bacillati</taxon>
        <taxon>Bacillota</taxon>
        <taxon>Bacilli</taxon>
        <taxon>Bacillales</taxon>
        <taxon>Bacillaceae</taxon>
        <taxon>Heyndrickxia</taxon>
    </lineage>
</organism>
<reference evidence="2" key="1">
    <citation type="submission" date="2015-01" db="EMBL/GenBank/DDBJ databases">
        <title>Comparative genome analysis of Bacillus coagulans HM-08, Clostridium butyricum HM-68, Bacillus subtilis HM-66 and Bacillus paralicheniformis BL-09.</title>
        <authorList>
            <person name="Zhang H."/>
        </authorList>
    </citation>
    <scope>NUCLEOTIDE SEQUENCE [LARGE SCALE GENOMIC DNA]</scope>
    <source>
        <strain evidence="2">HM-08</strain>
    </source>
</reference>